<dbReference type="GO" id="GO:0005680">
    <property type="term" value="C:anaphase-promoting complex"/>
    <property type="evidence" value="ECO:0007669"/>
    <property type="project" value="InterPro"/>
</dbReference>
<comment type="caution">
    <text evidence="9">The sequence shown here is derived from an EMBL/GenBank/DDBJ whole genome shotgun (WGS) entry which is preliminary data.</text>
</comment>
<feature type="domain" description="Anaphase-promoting complex subunit 4-like WD40" evidence="7">
    <location>
        <begin position="36"/>
        <end position="136"/>
    </location>
</feature>
<evidence type="ECO:0000313" key="9">
    <source>
        <dbReference type="EMBL" id="CAI6336371.1"/>
    </source>
</evidence>
<dbReference type="InterPro" id="IPR024789">
    <property type="entry name" value="APC4"/>
</dbReference>
<sequence length="930" mass="102652">MAVNNSKSGPPDRPFPQLLQQSEKILLHTIHAHLISYCPTMDLIAIVSSEENLDVYRINGQRAFGLKRKSEDVHVMTVCWQWNGAAIGVCWSDGAVDVVAVETGKVVHPDIKLSEVSGEIGDDAGKRVRCLGWGMNFIDVEGVKRRVGASRSKVSKRHSADRKDAESKSQAISPIAAKTAAKKTVIDFDDDVPTTEDWDAFRDDTTLEDFLQRQPDFETLDIAPDLPDQLAMMDTESLLPKLPPIPLPPANPFMMRAAQADAGAFSTQAQVDSLLHTHHLRDHNSVDMFIRCTEKGSVHPSIYDSMETVDIRLPEAWGVQSTPLAHTSHPYACTHGLLMEIKTSEDEEKHIAYVPLTLGFIPSAGIYLHLIASKTAQLQNLLSYLTNTLARIRSYFAHSQDLPDKFMRNISETLSDSDQGGLVENLYHLACTGHCSPAIHEWLVDELAEQGHKRWDNAISSNLAVVIQLLHENLLPAIDRCSIIISRLRGLAAYHDRDWIFSGPLSDFTSLLEQLKSLRLLGHTTLLYAADEKRQFTCFSKWLRYSIDFEATEPESTSRTEMEAKDPDVPIPSVLSYIEHNMAQSDLTPYLKSSKEVDGGDASYEETVKAIEQRREGVAHREDTLCLERVLVGIGESVGGLLKQVSRWQRENIGMDCGVVLQKGEVGDELDMRMVYEIHTPWKQSLASMIPHKIILLTPSFQKPTSAAEPTISTYIALTPASASPSSPTLQIHRLTHATHLTTPSSPLTAYATTTISVPGYRVLDAKFADDTDLLILLKPSAPTTDTNEETPPSILLSIPYTTASTSSSFPPHASPSLLRILFSESPNSPPLLPSTSTTSSSAPQSSTLTLSPPDIESLTKHVFTPRFSPLKIVVNGRKGRRVLCVVGEDRRHVSVLDLDYREGDERLDDDDDDSDEGIEGDGDVVMGGV</sequence>
<evidence type="ECO:0000256" key="4">
    <source>
        <dbReference type="ARBA" id="ARBA00022786"/>
    </source>
</evidence>
<feature type="region of interest" description="Disordered" evidence="6">
    <location>
        <begin position="149"/>
        <end position="173"/>
    </location>
</feature>
<dbReference type="GO" id="GO:0070979">
    <property type="term" value="P:protein K11-linked ubiquitination"/>
    <property type="evidence" value="ECO:0007669"/>
    <property type="project" value="TreeGrafter"/>
</dbReference>
<feature type="compositionally biased region" description="Basic residues" evidence="6">
    <location>
        <begin position="149"/>
        <end position="160"/>
    </location>
</feature>
<dbReference type="GO" id="GO:0034399">
    <property type="term" value="C:nuclear periphery"/>
    <property type="evidence" value="ECO:0007669"/>
    <property type="project" value="TreeGrafter"/>
</dbReference>
<feature type="compositionally biased region" description="Low complexity" evidence="6">
    <location>
        <begin position="834"/>
        <end position="854"/>
    </location>
</feature>
<evidence type="ECO:0000259" key="8">
    <source>
        <dbReference type="Pfam" id="PF12896"/>
    </source>
</evidence>
<gene>
    <name evidence="9" type="ORF">PDIGIT_LOCUS9469</name>
</gene>
<evidence type="ECO:0000256" key="2">
    <source>
        <dbReference type="ARBA" id="ARBA00022618"/>
    </source>
</evidence>
<feature type="region of interest" description="Disordered" evidence="6">
    <location>
        <begin position="905"/>
        <end position="930"/>
    </location>
</feature>
<organism evidence="9 10">
    <name type="scientific">Periconia digitata</name>
    <dbReference type="NCBI Taxonomy" id="1303443"/>
    <lineage>
        <taxon>Eukaryota</taxon>
        <taxon>Fungi</taxon>
        <taxon>Dikarya</taxon>
        <taxon>Ascomycota</taxon>
        <taxon>Pezizomycotina</taxon>
        <taxon>Dothideomycetes</taxon>
        <taxon>Pleosporomycetidae</taxon>
        <taxon>Pleosporales</taxon>
        <taxon>Massarineae</taxon>
        <taxon>Periconiaceae</taxon>
        <taxon>Periconia</taxon>
    </lineage>
</organism>
<dbReference type="Pfam" id="PF12894">
    <property type="entry name" value="ANAPC4_WD40"/>
    <property type="match status" value="1"/>
</dbReference>
<keyword evidence="10" id="KW-1185">Reference proteome</keyword>
<dbReference type="PANTHER" id="PTHR13260:SF0">
    <property type="entry name" value="ANAPHASE-PROMOTING COMPLEX SUBUNIT 4"/>
    <property type="match status" value="1"/>
</dbReference>
<name>A0A9W4UK54_9PLEO</name>
<evidence type="ECO:0000256" key="5">
    <source>
        <dbReference type="ARBA" id="ARBA00023306"/>
    </source>
</evidence>
<dbReference type="GO" id="GO:0051301">
    <property type="term" value="P:cell division"/>
    <property type="evidence" value="ECO:0007669"/>
    <property type="project" value="UniProtKB-KW"/>
</dbReference>
<dbReference type="Proteomes" id="UP001152607">
    <property type="component" value="Unassembled WGS sequence"/>
</dbReference>
<feature type="compositionally biased region" description="Acidic residues" evidence="6">
    <location>
        <begin position="906"/>
        <end position="923"/>
    </location>
</feature>
<reference evidence="9" key="1">
    <citation type="submission" date="2023-01" db="EMBL/GenBank/DDBJ databases">
        <authorList>
            <person name="Van Ghelder C."/>
            <person name="Rancurel C."/>
        </authorList>
    </citation>
    <scope>NUCLEOTIDE SEQUENCE</scope>
    <source>
        <strain evidence="9">CNCM I-4278</strain>
    </source>
</reference>
<dbReference type="OrthoDB" id="2110451at2759"/>
<dbReference type="InterPro" id="IPR024977">
    <property type="entry name" value="Apc4-like_WD40_dom"/>
</dbReference>
<dbReference type="PANTHER" id="PTHR13260">
    <property type="entry name" value="ANAPHASE PROMOTING COMPLEX SUBUNIT 4 APC4"/>
    <property type="match status" value="1"/>
</dbReference>
<keyword evidence="5" id="KW-0131">Cell cycle</keyword>
<dbReference type="GO" id="GO:0031145">
    <property type="term" value="P:anaphase-promoting complex-dependent catabolic process"/>
    <property type="evidence" value="ECO:0007669"/>
    <property type="project" value="InterPro"/>
</dbReference>
<evidence type="ECO:0000256" key="6">
    <source>
        <dbReference type="SAM" id="MobiDB-lite"/>
    </source>
</evidence>
<proteinExistence type="predicted"/>
<dbReference type="Pfam" id="PF12896">
    <property type="entry name" value="ANAPC4"/>
    <property type="match status" value="1"/>
</dbReference>
<feature type="region of interest" description="Disordered" evidence="6">
    <location>
        <begin position="829"/>
        <end position="854"/>
    </location>
</feature>
<keyword evidence="3" id="KW-0498">Mitosis</keyword>
<evidence type="ECO:0000256" key="3">
    <source>
        <dbReference type="ARBA" id="ARBA00022776"/>
    </source>
</evidence>
<dbReference type="AlphaFoldDB" id="A0A9W4UK54"/>
<keyword evidence="2" id="KW-0132">Cell division</keyword>
<protein>
    <recommendedName>
        <fullName evidence="1">Anaphase-promoting complex subunit 4</fullName>
    </recommendedName>
</protein>
<evidence type="ECO:0000313" key="10">
    <source>
        <dbReference type="Proteomes" id="UP001152607"/>
    </source>
</evidence>
<keyword evidence="4" id="KW-0833">Ubl conjugation pathway</keyword>
<evidence type="ECO:0000256" key="1">
    <source>
        <dbReference type="ARBA" id="ARBA00016067"/>
    </source>
</evidence>
<evidence type="ECO:0000259" key="7">
    <source>
        <dbReference type="Pfam" id="PF12894"/>
    </source>
</evidence>
<dbReference type="InterPro" id="IPR024790">
    <property type="entry name" value="APC4_long_dom"/>
</dbReference>
<accession>A0A9W4UK54</accession>
<dbReference type="EMBL" id="CAOQHR010000006">
    <property type="protein sequence ID" value="CAI6336371.1"/>
    <property type="molecule type" value="Genomic_DNA"/>
</dbReference>
<feature type="domain" description="Anaphase-promoting complex subunit 4 long" evidence="8">
    <location>
        <begin position="353"/>
        <end position="551"/>
    </location>
</feature>